<gene>
    <name evidence="2" type="ORF">CEURO_LOCUS8404</name>
</gene>
<name>A0A9P0Z116_CUSEU</name>
<dbReference type="Pfam" id="PF03101">
    <property type="entry name" value="FAR1"/>
    <property type="match status" value="1"/>
</dbReference>
<feature type="non-terminal residue" evidence="2">
    <location>
        <position position="214"/>
    </location>
</feature>
<dbReference type="AlphaFoldDB" id="A0A9P0Z116"/>
<organism evidence="2 3">
    <name type="scientific">Cuscuta europaea</name>
    <name type="common">European dodder</name>
    <dbReference type="NCBI Taxonomy" id="41803"/>
    <lineage>
        <taxon>Eukaryota</taxon>
        <taxon>Viridiplantae</taxon>
        <taxon>Streptophyta</taxon>
        <taxon>Embryophyta</taxon>
        <taxon>Tracheophyta</taxon>
        <taxon>Spermatophyta</taxon>
        <taxon>Magnoliopsida</taxon>
        <taxon>eudicotyledons</taxon>
        <taxon>Gunneridae</taxon>
        <taxon>Pentapetalae</taxon>
        <taxon>asterids</taxon>
        <taxon>lamiids</taxon>
        <taxon>Solanales</taxon>
        <taxon>Convolvulaceae</taxon>
        <taxon>Cuscuteae</taxon>
        <taxon>Cuscuta</taxon>
        <taxon>Cuscuta subgen. Cuscuta</taxon>
    </lineage>
</organism>
<feature type="domain" description="FAR1" evidence="1">
    <location>
        <begin position="54"/>
        <end position="100"/>
    </location>
</feature>
<reference evidence="2" key="1">
    <citation type="submission" date="2022-07" db="EMBL/GenBank/DDBJ databases">
        <authorList>
            <person name="Macas J."/>
            <person name="Novak P."/>
            <person name="Neumann P."/>
        </authorList>
    </citation>
    <scope>NUCLEOTIDE SEQUENCE</scope>
</reference>
<accession>A0A9P0Z116</accession>
<dbReference type="InterPro" id="IPR004330">
    <property type="entry name" value="FAR1_DNA_bnd_dom"/>
</dbReference>
<sequence>MMFPSVHLKPFTQSFDVNTMQVSPGSTMYCTPDCDPAFKPHVGMLFNNLHDGMSFYDQYAKICGFESRKSSQKRARGGVILWKHMVCNRQGFKNVSKSKTVAPNSDSCKNVDLDNECSGENEEFIIKNESCESDGPENEEEAHVEDLATPGVCVDDDKKTRHTISNRCDCKARAVFRFVGMDGYKIKFFEERHNHSMSSPSSLPFLKINRKLDI</sequence>
<keyword evidence="3" id="KW-1185">Reference proteome</keyword>
<dbReference type="OrthoDB" id="1721894at2759"/>
<evidence type="ECO:0000313" key="2">
    <source>
        <dbReference type="EMBL" id="CAH9082794.1"/>
    </source>
</evidence>
<proteinExistence type="predicted"/>
<dbReference type="Proteomes" id="UP001152484">
    <property type="component" value="Unassembled WGS sequence"/>
</dbReference>
<evidence type="ECO:0000313" key="3">
    <source>
        <dbReference type="Proteomes" id="UP001152484"/>
    </source>
</evidence>
<dbReference type="EMBL" id="CAMAPE010000016">
    <property type="protein sequence ID" value="CAH9082794.1"/>
    <property type="molecule type" value="Genomic_DNA"/>
</dbReference>
<dbReference type="PANTHER" id="PTHR46328">
    <property type="entry name" value="FAR-RED IMPAIRED RESPONSIVE (FAR1) FAMILY PROTEIN-RELATED"/>
    <property type="match status" value="1"/>
</dbReference>
<protein>
    <recommendedName>
        <fullName evidence="1">FAR1 domain-containing protein</fullName>
    </recommendedName>
</protein>
<comment type="caution">
    <text evidence="2">The sequence shown here is derived from an EMBL/GenBank/DDBJ whole genome shotgun (WGS) entry which is preliminary data.</text>
</comment>
<evidence type="ECO:0000259" key="1">
    <source>
        <dbReference type="Pfam" id="PF03101"/>
    </source>
</evidence>